<dbReference type="OrthoDB" id="7861956at2"/>
<organism evidence="3 4">
    <name type="scientific">Histidinibacterium lentulum</name>
    <dbReference type="NCBI Taxonomy" id="2480588"/>
    <lineage>
        <taxon>Bacteria</taxon>
        <taxon>Pseudomonadati</taxon>
        <taxon>Pseudomonadota</taxon>
        <taxon>Alphaproteobacteria</taxon>
        <taxon>Rhodobacterales</taxon>
        <taxon>Paracoccaceae</taxon>
        <taxon>Histidinibacterium</taxon>
    </lineage>
</organism>
<comment type="caution">
    <text evidence="3">The sequence shown here is derived from an EMBL/GenBank/DDBJ whole genome shotgun (WGS) entry which is preliminary data.</text>
</comment>
<evidence type="ECO:0000313" key="4">
    <source>
        <dbReference type="Proteomes" id="UP000268016"/>
    </source>
</evidence>
<sequence>MSLSERLLQLLAVWLAVFPCVCLFSYAFVWLGIDWPLWAEVLVSTALTVPLITFVAQPLIEARIARMKGESRSDIKHAEARRVEEPDEGAESRSKRGRAGADIE</sequence>
<name>A0A3N2QTM4_9RHOB</name>
<reference evidence="3 4" key="1">
    <citation type="submission" date="2018-10" db="EMBL/GenBank/DDBJ databases">
        <title>Histidinibacterium lentulum gen. nov., sp. nov., a marine bacterium from the culture broth of Picochlorum sp. 122.</title>
        <authorList>
            <person name="Wang G."/>
        </authorList>
    </citation>
    <scope>NUCLEOTIDE SEQUENCE [LARGE SCALE GENOMIC DNA]</scope>
    <source>
        <strain evidence="3 4">B17</strain>
    </source>
</reference>
<dbReference type="AlphaFoldDB" id="A0A3N2QTM4"/>
<evidence type="ECO:0000313" key="3">
    <source>
        <dbReference type="EMBL" id="ROT98520.1"/>
    </source>
</evidence>
<feature type="transmembrane region" description="Helical" evidence="2">
    <location>
        <begin position="37"/>
        <end position="60"/>
    </location>
</feature>
<dbReference type="Proteomes" id="UP000268016">
    <property type="component" value="Unassembled WGS sequence"/>
</dbReference>
<keyword evidence="4" id="KW-1185">Reference proteome</keyword>
<keyword evidence="2" id="KW-1133">Transmembrane helix</keyword>
<keyword evidence="2" id="KW-0472">Membrane</keyword>
<keyword evidence="2" id="KW-0812">Transmembrane</keyword>
<feature type="region of interest" description="Disordered" evidence="1">
    <location>
        <begin position="68"/>
        <end position="104"/>
    </location>
</feature>
<proteinExistence type="predicted"/>
<gene>
    <name evidence="3" type="ORF">EAT49_16390</name>
</gene>
<dbReference type="EMBL" id="RDRB01000009">
    <property type="protein sequence ID" value="ROT98520.1"/>
    <property type="molecule type" value="Genomic_DNA"/>
</dbReference>
<evidence type="ECO:0000256" key="1">
    <source>
        <dbReference type="SAM" id="MobiDB-lite"/>
    </source>
</evidence>
<protein>
    <submittedName>
        <fullName evidence="3">Uncharacterized protein</fullName>
    </submittedName>
</protein>
<accession>A0A3N2QTM4</accession>
<dbReference type="RefSeq" id="WP_123643387.1">
    <property type="nucleotide sequence ID" value="NZ_ML119089.1"/>
</dbReference>
<evidence type="ECO:0000256" key="2">
    <source>
        <dbReference type="SAM" id="Phobius"/>
    </source>
</evidence>
<feature type="transmembrane region" description="Helical" evidence="2">
    <location>
        <begin position="7"/>
        <end position="31"/>
    </location>
</feature>